<dbReference type="eggNOG" id="COG2706">
    <property type="taxonomic scope" value="Bacteria"/>
</dbReference>
<dbReference type="Gene3D" id="2.130.10.10">
    <property type="entry name" value="YVTN repeat-like/Quinoprotein amine dehydrogenase"/>
    <property type="match status" value="1"/>
</dbReference>
<organism evidence="2 3">
    <name type="scientific">Enterococcus sulfureus ATCC 49903</name>
    <dbReference type="NCBI Taxonomy" id="1140003"/>
    <lineage>
        <taxon>Bacteria</taxon>
        <taxon>Bacillati</taxon>
        <taxon>Bacillota</taxon>
        <taxon>Bacilli</taxon>
        <taxon>Lactobacillales</taxon>
        <taxon>Enterococcaceae</taxon>
        <taxon>Enterococcus</taxon>
    </lineage>
</organism>
<dbReference type="GO" id="GO:0005829">
    <property type="term" value="C:cytosol"/>
    <property type="evidence" value="ECO:0007669"/>
    <property type="project" value="TreeGrafter"/>
</dbReference>
<protein>
    <submittedName>
        <fullName evidence="2">6-phosphogluconolactonase</fullName>
    </submittedName>
</protein>
<dbReference type="RefSeq" id="WP_016184881.1">
    <property type="nucleotide sequence ID" value="NZ_ASWO01000001.1"/>
</dbReference>
<keyword evidence="3" id="KW-1185">Reference proteome</keyword>
<proteinExistence type="inferred from homology"/>
<dbReference type="InterPro" id="IPR015943">
    <property type="entry name" value="WD40/YVTN_repeat-like_dom_sf"/>
</dbReference>
<dbReference type="InterPro" id="IPR011048">
    <property type="entry name" value="Haem_d1_sf"/>
</dbReference>
<dbReference type="EMBL" id="ASWO01000001">
    <property type="protein sequence ID" value="EOT87329.1"/>
    <property type="molecule type" value="Genomic_DNA"/>
</dbReference>
<reference evidence="2 3" key="1">
    <citation type="submission" date="2013-03" db="EMBL/GenBank/DDBJ databases">
        <title>The Genome Sequence of Enterococcus sulfureus ATCC_49903 (PacBio/Illumina hybrid assembly).</title>
        <authorList>
            <consortium name="The Broad Institute Genomics Platform"/>
            <consortium name="The Broad Institute Genome Sequencing Center for Infectious Disease"/>
            <person name="Earl A."/>
            <person name="Russ C."/>
            <person name="Gilmore M."/>
            <person name="Surin D."/>
            <person name="Walker B."/>
            <person name="Young S."/>
            <person name="Zeng Q."/>
            <person name="Gargeya S."/>
            <person name="Fitzgerald M."/>
            <person name="Haas B."/>
            <person name="Abouelleil A."/>
            <person name="Allen A.W."/>
            <person name="Alvarado L."/>
            <person name="Arachchi H.M."/>
            <person name="Berlin A.M."/>
            <person name="Chapman S.B."/>
            <person name="Gainer-Dewar J."/>
            <person name="Goldberg J."/>
            <person name="Griggs A."/>
            <person name="Gujja S."/>
            <person name="Hansen M."/>
            <person name="Howarth C."/>
            <person name="Imamovic A."/>
            <person name="Ireland A."/>
            <person name="Larimer J."/>
            <person name="McCowan C."/>
            <person name="Murphy C."/>
            <person name="Pearson M."/>
            <person name="Poon T.W."/>
            <person name="Priest M."/>
            <person name="Roberts A."/>
            <person name="Saif S."/>
            <person name="Shea T."/>
            <person name="Sisk P."/>
            <person name="Sykes S."/>
            <person name="Wortman J."/>
            <person name="Nusbaum C."/>
            <person name="Birren B."/>
        </authorList>
    </citation>
    <scope>NUCLEOTIDE SEQUENCE [LARGE SCALE GENOMIC DNA]</scope>
    <source>
        <strain evidence="2 3">ATCC 49903</strain>
    </source>
</reference>
<gene>
    <name evidence="2" type="ORF">I573_00385</name>
</gene>
<dbReference type="Pfam" id="PF10282">
    <property type="entry name" value="Lactonase"/>
    <property type="match status" value="1"/>
</dbReference>
<dbReference type="Proteomes" id="UP000015961">
    <property type="component" value="Unassembled WGS sequence"/>
</dbReference>
<dbReference type="PATRIC" id="fig|1140003.3.peg.385"/>
<comment type="caution">
    <text evidence="2">The sequence shown here is derived from an EMBL/GenBank/DDBJ whole genome shotgun (WGS) entry which is preliminary data.</text>
</comment>
<dbReference type="InterPro" id="IPR019405">
    <property type="entry name" value="Lactonase_7-beta_prop"/>
</dbReference>
<dbReference type="STRING" id="1140003.OMY_00390"/>
<dbReference type="PANTHER" id="PTHR30344">
    <property type="entry name" value="6-PHOSPHOGLUCONOLACTONASE-RELATED"/>
    <property type="match status" value="1"/>
</dbReference>
<accession>S0KXY0</accession>
<dbReference type="GO" id="GO:0017057">
    <property type="term" value="F:6-phosphogluconolactonase activity"/>
    <property type="evidence" value="ECO:0007669"/>
    <property type="project" value="TreeGrafter"/>
</dbReference>
<dbReference type="AlphaFoldDB" id="S0KXY0"/>
<name>S0KXY0_9ENTE</name>
<dbReference type="PANTHER" id="PTHR30344:SF1">
    <property type="entry name" value="6-PHOSPHOGLUCONOLACTONASE"/>
    <property type="match status" value="1"/>
</dbReference>
<comment type="similarity">
    <text evidence="1">Belongs to the cycloisomerase 2 family.</text>
</comment>
<dbReference type="InterPro" id="IPR050282">
    <property type="entry name" value="Cycloisomerase_2"/>
</dbReference>
<evidence type="ECO:0000313" key="2">
    <source>
        <dbReference type="EMBL" id="EOT87329.1"/>
    </source>
</evidence>
<dbReference type="SUPFAM" id="SSF51004">
    <property type="entry name" value="C-terminal (heme d1) domain of cytochrome cd1-nitrite reductase"/>
    <property type="match status" value="1"/>
</dbReference>
<sequence length="338" mass="37036">MIEKFLLGTYTKRESEGIYEIALDTDKKELTDLTLLTKESGPTYLAKSVAGNVYTVTSIDGKGGVTAYDPSFNQLNSVTAEGASPCYVAIDEPRQLVYGANYHKGEITVYKINEDGSLTLTDSVVHTEEVGPHENQDHAHAHYSDLTPDQRLVACDLGTDRVYTYDVSTEGKLTLVSTYKAEPGTGPRHITFHPTKPIAYLFGELDSTVTVLSYDETTGAFAQQQKLSTLPEDYTAFNGGAAIRVSKDGRFVYASNRGHNSIAVFEVAENGQLTLVQRIATEGDIPRDFNFNQSEDFLICAHQNSDNLTLFSRDADTGKLTLEQKDVFAPECVCVALA</sequence>
<evidence type="ECO:0000256" key="1">
    <source>
        <dbReference type="ARBA" id="ARBA00005564"/>
    </source>
</evidence>
<dbReference type="OrthoDB" id="9790815at2"/>
<evidence type="ECO:0000313" key="3">
    <source>
        <dbReference type="Proteomes" id="UP000015961"/>
    </source>
</evidence>